<dbReference type="PANTHER" id="PTHR33116:SF79">
    <property type="entry name" value="REVERSE TRANSCRIPTASE DOMAIN, ZINC FINGER, CCHC-TYPE-RELATED"/>
    <property type="match status" value="1"/>
</dbReference>
<evidence type="ECO:0000313" key="2">
    <source>
        <dbReference type="Proteomes" id="UP001151760"/>
    </source>
</evidence>
<keyword evidence="2" id="KW-1185">Reference proteome</keyword>
<name>A0ABQ5D3E5_9ASTR</name>
<evidence type="ECO:0000313" key="1">
    <source>
        <dbReference type="EMBL" id="GJT33861.1"/>
    </source>
</evidence>
<dbReference type="PANTHER" id="PTHR33116">
    <property type="entry name" value="REVERSE TRANSCRIPTASE ZINC-BINDING DOMAIN-CONTAINING PROTEIN-RELATED-RELATED"/>
    <property type="match status" value="1"/>
</dbReference>
<comment type="caution">
    <text evidence="1">The sequence shown here is derived from an EMBL/GenBank/DDBJ whole genome shotgun (WGS) entry which is preliminary data.</text>
</comment>
<dbReference type="Proteomes" id="UP001151760">
    <property type="component" value="Unassembled WGS sequence"/>
</dbReference>
<organism evidence="1 2">
    <name type="scientific">Tanacetum coccineum</name>
    <dbReference type="NCBI Taxonomy" id="301880"/>
    <lineage>
        <taxon>Eukaryota</taxon>
        <taxon>Viridiplantae</taxon>
        <taxon>Streptophyta</taxon>
        <taxon>Embryophyta</taxon>
        <taxon>Tracheophyta</taxon>
        <taxon>Spermatophyta</taxon>
        <taxon>Magnoliopsida</taxon>
        <taxon>eudicotyledons</taxon>
        <taxon>Gunneridae</taxon>
        <taxon>Pentapetalae</taxon>
        <taxon>asterids</taxon>
        <taxon>campanulids</taxon>
        <taxon>Asterales</taxon>
        <taxon>Asteraceae</taxon>
        <taxon>Asteroideae</taxon>
        <taxon>Anthemideae</taxon>
        <taxon>Anthemidinae</taxon>
        <taxon>Tanacetum</taxon>
    </lineage>
</organism>
<accession>A0ABQ5D3E5</accession>
<gene>
    <name evidence="1" type="ORF">Tco_0924280</name>
</gene>
<dbReference type="EMBL" id="BQNB010014913">
    <property type="protein sequence ID" value="GJT33861.1"/>
    <property type="molecule type" value="Genomic_DNA"/>
</dbReference>
<reference evidence="1" key="1">
    <citation type="journal article" date="2022" name="Int. J. Mol. Sci.">
        <title>Draft Genome of Tanacetum Coccineum: Genomic Comparison of Closely Related Tanacetum-Family Plants.</title>
        <authorList>
            <person name="Yamashiro T."/>
            <person name="Shiraishi A."/>
            <person name="Nakayama K."/>
            <person name="Satake H."/>
        </authorList>
    </citation>
    <scope>NUCLEOTIDE SEQUENCE</scope>
</reference>
<sequence length="539" mass="61864">MQALKSRIKVWLAEDNQKLFANKRSIQSRLIELDKYFDQGKCADDLIQERSNLLKDLQDLNHASSLDMFQKAKIRWAIEGDENSKFFHGIINKKRSQHEFKSHFANRFVAPVTDPIAFDYIFPRRLSSDQIDVLGMVLDFFMMKSKDHDKDVVACCLLFLRHSQKYAKALIFKIDFEKAFDSVRWDYLDMVLHNFGFGSKWRSWIKGVSNLLWALFLLMRLSEVASGLKINLLKSKLMGIGIPHNVVVSAARSIGCSVMHTPFNYLGVKVGASMSRICSWDDVVAKLSSRLSKWSFKSVLNRLEAIRRNFFNGVECTEKKLFLISWKKVLASKKNGGLGVSSFFALNRALLFKWIWRFIANGPSLWSRFIAAIHGSRGALDNPLPFTRHSPWLDIVGEFKKLSIKGIDLISLIIKKVGNGEQSYFWDDVWLGDSKFRDLYPRLYLLESAKNASVASKFRDSSLTDSFRRQPRSGIEEEQLLHLLSKTSSVMLPNSNDRWTWSLDSAGIFSVKSARDFIDGLFLPKAAVPTRWVKYIPII</sequence>
<proteinExistence type="predicted"/>
<evidence type="ECO:0008006" key="3">
    <source>
        <dbReference type="Google" id="ProtNLM"/>
    </source>
</evidence>
<reference evidence="1" key="2">
    <citation type="submission" date="2022-01" db="EMBL/GenBank/DDBJ databases">
        <authorList>
            <person name="Yamashiro T."/>
            <person name="Shiraishi A."/>
            <person name="Satake H."/>
            <person name="Nakayama K."/>
        </authorList>
    </citation>
    <scope>NUCLEOTIDE SEQUENCE</scope>
</reference>
<protein>
    <recommendedName>
        <fullName evidence="3">RNA-directed DNA polymerase, eukaryota, reverse transcriptase zinc-binding domain protein</fullName>
    </recommendedName>
</protein>